<evidence type="ECO:0000256" key="3">
    <source>
        <dbReference type="ARBA" id="ARBA00005985"/>
    </source>
</evidence>
<proteinExistence type="inferred from homology"/>
<evidence type="ECO:0000256" key="9">
    <source>
        <dbReference type="SAM" id="Phobius"/>
    </source>
</evidence>
<feature type="transmembrane region" description="Helical" evidence="9">
    <location>
        <begin position="40"/>
        <end position="61"/>
    </location>
</feature>
<dbReference type="GO" id="GO:0006744">
    <property type="term" value="P:ubiquinone biosynthetic process"/>
    <property type="evidence" value="ECO:0007669"/>
    <property type="project" value="TreeGrafter"/>
</dbReference>
<dbReference type="OrthoDB" id="18170at2759"/>
<name>A0A4Y9XSQ0_9AGAM</name>
<evidence type="ECO:0000256" key="5">
    <source>
        <dbReference type="ARBA" id="ARBA00022692"/>
    </source>
</evidence>
<dbReference type="GO" id="GO:0008412">
    <property type="term" value="F:4-hydroxybenzoate polyprenyltransferase activity"/>
    <property type="evidence" value="ECO:0007669"/>
    <property type="project" value="TreeGrafter"/>
</dbReference>
<dbReference type="Proteomes" id="UP000298327">
    <property type="component" value="Unassembled WGS sequence"/>
</dbReference>
<accession>A0A4Y9XSQ0</accession>
<comment type="similarity">
    <text evidence="3">Belongs to the UbiA prenyltransferase family.</text>
</comment>
<keyword evidence="7 9" id="KW-0472">Membrane</keyword>
<evidence type="ECO:0000256" key="2">
    <source>
        <dbReference type="ARBA" id="ARBA00004141"/>
    </source>
</evidence>
<dbReference type="InterPro" id="IPR000537">
    <property type="entry name" value="UbiA_prenyltransferase"/>
</dbReference>
<dbReference type="FunFam" id="1.20.120.1780:FF:000001">
    <property type="entry name" value="4-hydroxybenzoate octaprenyltransferase"/>
    <property type="match status" value="1"/>
</dbReference>
<reference evidence="10 11" key="1">
    <citation type="submission" date="2019-02" db="EMBL/GenBank/DDBJ databases">
        <title>Genome sequencing of the rare red list fungi Dentipellis fragilis.</title>
        <authorList>
            <person name="Buettner E."/>
            <person name="Kellner H."/>
        </authorList>
    </citation>
    <scope>NUCLEOTIDE SEQUENCE [LARGE SCALE GENOMIC DNA]</scope>
    <source>
        <strain evidence="10 11">DSM 105465</strain>
    </source>
</reference>
<keyword evidence="11" id="KW-1185">Reference proteome</keyword>
<dbReference type="Gene3D" id="1.20.120.1780">
    <property type="entry name" value="UbiA prenyltransferase"/>
    <property type="match status" value="1"/>
</dbReference>
<evidence type="ECO:0000256" key="7">
    <source>
        <dbReference type="ARBA" id="ARBA00023136"/>
    </source>
</evidence>
<evidence type="ECO:0000256" key="8">
    <source>
        <dbReference type="SAM" id="MobiDB-lite"/>
    </source>
</evidence>
<keyword evidence="6 9" id="KW-1133">Transmembrane helix</keyword>
<comment type="caution">
    <text evidence="10">The sequence shown here is derived from an EMBL/GenBank/DDBJ whole genome shotgun (WGS) entry which is preliminary data.</text>
</comment>
<dbReference type="PANTHER" id="PTHR11048:SF28">
    <property type="entry name" value="4-HYDROXYBENZOATE POLYPRENYLTRANSFERASE, MITOCHONDRIAL"/>
    <property type="match status" value="1"/>
</dbReference>
<dbReference type="PANTHER" id="PTHR11048">
    <property type="entry name" value="PRENYLTRANSFERASES"/>
    <property type="match status" value="1"/>
</dbReference>
<dbReference type="GO" id="GO:0005743">
    <property type="term" value="C:mitochondrial inner membrane"/>
    <property type="evidence" value="ECO:0007669"/>
    <property type="project" value="TreeGrafter"/>
</dbReference>
<evidence type="ECO:0000256" key="6">
    <source>
        <dbReference type="ARBA" id="ARBA00022989"/>
    </source>
</evidence>
<comment type="subcellular location">
    <subcellularLocation>
        <location evidence="2">Membrane</location>
        <topology evidence="2">Multi-pass membrane protein</topology>
    </subcellularLocation>
</comment>
<keyword evidence="4" id="KW-0808">Transferase</keyword>
<dbReference type="STRING" id="205917.A0A4Y9XSQ0"/>
<gene>
    <name evidence="10" type="ORF">EVG20_g10951</name>
</gene>
<dbReference type="AlphaFoldDB" id="A0A4Y9XSQ0"/>
<sequence length="175" mass="19340">MNKHFYGSWTVLYDTIYACQDRKDDADVGVKSTALLFGNLVRPILCCFALVFLASLTYMGYCNDKGAAFYVISCGGASAHVTWQLATWDPDDPKDCGAKFKSNGDMGYIIWAGLMEPLTETWSDDFVKGWQDKSATDQPRTTLSPRRKQIGSEGVAKRNEPGPEANGRLGPCDLF</sequence>
<protein>
    <submittedName>
        <fullName evidence="10">Uncharacterized protein</fullName>
    </submittedName>
</protein>
<keyword evidence="5 9" id="KW-0812">Transmembrane</keyword>
<dbReference type="InterPro" id="IPR039653">
    <property type="entry name" value="Prenyltransferase"/>
</dbReference>
<evidence type="ECO:0000313" key="11">
    <source>
        <dbReference type="Proteomes" id="UP000298327"/>
    </source>
</evidence>
<evidence type="ECO:0000256" key="1">
    <source>
        <dbReference type="ARBA" id="ARBA00001946"/>
    </source>
</evidence>
<feature type="region of interest" description="Disordered" evidence="8">
    <location>
        <begin position="133"/>
        <end position="175"/>
    </location>
</feature>
<dbReference type="EMBL" id="SEOQ01001490">
    <property type="protein sequence ID" value="TFY51549.1"/>
    <property type="molecule type" value="Genomic_DNA"/>
</dbReference>
<evidence type="ECO:0000256" key="4">
    <source>
        <dbReference type="ARBA" id="ARBA00022679"/>
    </source>
</evidence>
<comment type="cofactor">
    <cofactor evidence="1">
        <name>Mg(2+)</name>
        <dbReference type="ChEBI" id="CHEBI:18420"/>
    </cofactor>
</comment>
<organism evidence="10 11">
    <name type="scientific">Dentipellis fragilis</name>
    <dbReference type="NCBI Taxonomy" id="205917"/>
    <lineage>
        <taxon>Eukaryota</taxon>
        <taxon>Fungi</taxon>
        <taxon>Dikarya</taxon>
        <taxon>Basidiomycota</taxon>
        <taxon>Agaricomycotina</taxon>
        <taxon>Agaricomycetes</taxon>
        <taxon>Russulales</taxon>
        <taxon>Hericiaceae</taxon>
        <taxon>Dentipellis</taxon>
    </lineage>
</organism>
<dbReference type="Pfam" id="PF01040">
    <property type="entry name" value="UbiA"/>
    <property type="match status" value="1"/>
</dbReference>
<evidence type="ECO:0000313" key="10">
    <source>
        <dbReference type="EMBL" id="TFY51549.1"/>
    </source>
</evidence>